<organism evidence="1 2">
    <name type="scientific">Mariniblastus fucicola</name>
    <dbReference type="NCBI Taxonomy" id="980251"/>
    <lineage>
        <taxon>Bacteria</taxon>
        <taxon>Pseudomonadati</taxon>
        <taxon>Planctomycetota</taxon>
        <taxon>Planctomycetia</taxon>
        <taxon>Pirellulales</taxon>
        <taxon>Pirellulaceae</taxon>
        <taxon>Mariniblastus</taxon>
    </lineage>
</organism>
<keyword evidence="2" id="KW-1185">Reference proteome</keyword>
<evidence type="ECO:0000313" key="1">
    <source>
        <dbReference type="EMBL" id="QEG20254.1"/>
    </source>
</evidence>
<protein>
    <submittedName>
        <fullName evidence="1">Uncharacterized protein</fullName>
    </submittedName>
</protein>
<dbReference type="KEGG" id="mff:MFFC18_01010"/>
<dbReference type="EMBL" id="CP042912">
    <property type="protein sequence ID" value="QEG20254.1"/>
    <property type="molecule type" value="Genomic_DNA"/>
</dbReference>
<proteinExistence type="predicted"/>
<sequence length="75" mass="8682">MAWAYSNRLPLPMCRAADPDLIKHWKIIEENLLNARRLLPDEVATGELGEFAMYIDHNELELAMDELDRIGQCQI</sequence>
<accession>A0A5B9P1W9</accession>
<dbReference type="AlphaFoldDB" id="A0A5B9P1W9"/>
<reference evidence="1 2" key="1">
    <citation type="submission" date="2019-08" db="EMBL/GenBank/DDBJ databases">
        <title>Deep-cultivation of Planctomycetes and their phenomic and genomic characterization uncovers novel biology.</title>
        <authorList>
            <person name="Wiegand S."/>
            <person name="Jogler M."/>
            <person name="Boedeker C."/>
            <person name="Pinto D."/>
            <person name="Vollmers J."/>
            <person name="Rivas-Marin E."/>
            <person name="Kohn T."/>
            <person name="Peeters S.H."/>
            <person name="Heuer A."/>
            <person name="Rast P."/>
            <person name="Oberbeckmann S."/>
            <person name="Bunk B."/>
            <person name="Jeske O."/>
            <person name="Meyerdierks A."/>
            <person name="Storesund J.E."/>
            <person name="Kallscheuer N."/>
            <person name="Luecker S."/>
            <person name="Lage O.M."/>
            <person name="Pohl T."/>
            <person name="Merkel B.J."/>
            <person name="Hornburger P."/>
            <person name="Mueller R.-W."/>
            <person name="Bruemmer F."/>
            <person name="Labrenz M."/>
            <person name="Spormann A.M."/>
            <person name="Op den Camp H."/>
            <person name="Overmann J."/>
            <person name="Amann R."/>
            <person name="Jetten M.S.M."/>
            <person name="Mascher T."/>
            <person name="Medema M.H."/>
            <person name="Devos D.P."/>
            <person name="Kaster A.-K."/>
            <person name="Ovreas L."/>
            <person name="Rohde M."/>
            <person name="Galperin M.Y."/>
            <person name="Jogler C."/>
        </authorList>
    </citation>
    <scope>NUCLEOTIDE SEQUENCE [LARGE SCALE GENOMIC DNA]</scope>
    <source>
        <strain evidence="1 2">FC18</strain>
    </source>
</reference>
<name>A0A5B9P1W9_9BACT</name>
<dbReference type="STRING" id="980251.GCA_001642875_03660"/>
<dbReference type="Proteomes" id="UP000322214">
    <property type="component" value="Chromosome"/>
</dbReference>
<gene>
    <name evidence="1" type="ORF">MFFC18_01010</name>
</gene>
<evidence type="ECO:0000313" key="2">
    <source>
        <dbReference type="Proteomes" id="UP000322214"/>
    </source>
</evidence>